<protein>
    <submittedName>
        <fullName evidence="1">F-box family protein</fullName>
    </submittedName>
</protein>
<keyword evidence="2" id="KW-1185">Reference proteome</keyword>
<reference evidence="1 2" key="1">
    <citation type="journal article" date="2023" name="Science">
        <title>Complex scaffold remodeling in plant triterpene biosynthesis.</title>
        <authorList>
            <person name="De La Pena R."/>
            <person name="Hodgson H."/>
            <person name="Liu J.C."/>
            <person name="Stephenson M.J."/>
            <person name="Martin A.C."/>
            <person name="Owen C."/>
            <person name="Harkess A."/>
            <person name="Leebens-Mack J."/>
            <person name="Jimenez L.E."/>
            <person name="Osbourn A."/>
            <person name="Sattely E.S."/>
        </authorList>
    </citation>
    <scope>NUCLEOTIDE SEQUENCE [LARGE SCALE GENOMIC DNA]</scope>
    <source>
        <strain evidence="2">cv. JPN11</strain>
        <tissue evidence="1">Leaf</tissue>
    </source>
</reference>
<organism evidence="1 2">
    <name type="scientific">Melia azedarach</name>
    <name type="common">Chinaberry tree</name>
    <dbReference type="NCBI Taxonomy" id="155640"/>
    <lineage>
        <taxon>Eukaryota</taxon>
        <taxon>Viridiplantae</taxon>
        <taxon>Streptophyta</taxon>
        <taxon>Embryophyta</taxon>
        <taxon>Tracheophyta</taxon>
        <taxon>Spermatophyta</taxon>
        <taxon>Magnoliopsida</taxon>
        <taxon>eudicotyledons</taxon>
        <taxon>Gunneridae</taxon>
        <taxon>Pentapetalae</taxon>
        <taxon>rosids</taxon>
        <taxon>malvids</taxon>
        <taxon>Sapindales</taxon>
        <taxon>Meliaceae</taxon>
        <taxon>Melia</taxon>
    </lineage>
</organism>
<evidence type="ECO:0000313" key="1">
    <source>
        <dbReference type="EMBL" id="KAJ4729945.1"/>
    </source>
</evidence>
<evidence type="ECO:0000313" key="2">
    <source>
        <dbReference type="Proteomes" id="UP001164539"/>
    </source>
</evidence>
<proteinExistence type="predicted"/>
<dbReference type="EMBL" id="CM051394">
    <property type="protein sequence ID" value="KAJ4729945.1"/>
    <property type="molecule type" value="Genomic_DNA"/>
</dbReference>
<sequence>METRSAKRRKLWFSDNYDQCDNGIDRISDLPDAILHHILFLLPIKSIAQTSILSKRWRSLWCSFPDLDFNTINPLSISSTKFNTSTTAKRPRFISFKDMDLISQVLALRDKHSYIRILRFRAHLSFSCLNGLIRRAIRHNVHELDIEVVTDDYFNLPRCVITSESLRSFKLKSRYRGFRLPPSSVVAGGFQSLHTLSLSLVVLLDQPYLSDLFTDSTFPHLKKLDLDACCGLKQLLVGCRALEDLTLENCIQLCGLEIFGTNLERLRVASCFDGYCDKSWVKINASKLKNLNWEYNSITGSSSLENLTSLHEASVGFIILHEDLTSTKLQSVSNFLSGLSYAHSLTLESPCIEILSNRNYFTQLHSFNNLKSLELHTGFNRHNVQGLACLFRSTPTLHTFILKIINDYKIERRQWNRDLWDMYTSEEEQYWQSQSHTLKPFLSNLNVVEIHGFLECENEVSLAKFLLKHGKALQEMTLCTGHCNYRDSLRRQKIRSQMMGFSWASSNAKIAFH</sequence>
<dbReference type="Proteomes" id="UP001164539">
    <property type="component" value="Chromosome 1"/>
</dbReference>
<name>A0ACC1Z4M0_MELAZ</name>
<comment type="caution">
    <text evidence="1">The sequence shown here is derived from an EMBL/GenBank/DDBJ whole genome shotgun (WGS) entry which is preliminary data.</text>
</comment>
<gene>
    <name evidence="1" type="ORF">OWV82_002646</name>
</gene>
<accession>A0ACC1Z4M0</accession>